<accession>A0A0A9D0T6</accession>
<dbReference type="AlphaFoldDB" id="A0A0A9D0T6"/>
<organism evidence="1">
    <name type="scientific">Arundo donax</name>
    <name type="common">Giant reed</name>
    <name type="synonym">Donax arundinaceus</name>
    <dbReference type="NCBI Taxonomy" id="35708"/>
    <lineage>
        <taxon>Eukaryota</taxon>
        <taxon>Viridiplantae</taxon>
        <taxon>Streptophyta</taxon>
        <taxon>Embryophyta</taxon>
        <taxon>Tracheophyta</taxon>
        <taxon>Spermatophyta</taxon>
        <taxon>Magnoliopsida</taxon>
        <taxon>Liliopsida</taxon>
        <taxon>Poales</taxon>
        <taxon>Poaceae</taxon>
        <taxon>PACMAD clade</taxon>
        <taxon>Arundinoideae</taxon>
        <taxon>Arundineae</taxon>
        <taxon>Arundo</taxon>
    </lineage>
</organism>
<protein>
    <submittedName>
        <fullName evidence="1">Uncharacterized protein</fullName>
    </submittedName>
</protein>
<reference evidence="1" key="1">
    <citation type="submission" date="2014-09" db="EMBL/GenBank/DDBJ databases">
        <authorList>
            <person name="Magalhaes I.L.F."/>
            <person name="Oliveira U."/>
            <person name="Santos F.R."/>
            <person name="Vidigal T.H.D.A."/>
            <person name="Brescovit A.D."/>
            <person name="Santos A.J."/>
        </authorList>
    </citation>
    <scope>NUCLEOTIDE SEQUENCE</scope>
    <source>
        <tissue evidence="1">Shoot tissue taken approximately 20 cm above the soil surface</tissue>
    </source>
</reference>
<dbReference type="EMBL" id="GBRH01218645">
    <property type="protein sequence ID" value="JAD79250.1"/>
    <property type="molecule type" value="Transcribed_RNA"/>
</dbReference>
<name>A0A0A9D0T6_ARUDO</name>
<sequence length="51" mass="5805">MSRFSGPRWSSCTILIRCGGLPLPASRGPSMCLRYVHRSCLMEESNHVWHT</sequence>
<evidence type="ECO:0000313" key="1">
    <source>
        <dbReference type="EMBL" id="JAD79250.1"/>
    </source>
</evidence>
<reference evidence="1" key="2">
    <citation type="journal article" date="2015" name="Data Brief">
        <title>Shoot transcriptome of the giant reed, Arundo donax.</title>
        <authorList>
            <person name="Barrero R.A."/>
            <person name="Guerrero F.D."/>
            <person name="Moolhuijzen P."/>
            <person name="Goolsby J.A."/>
            <person name="Tidwell J."/>
            <person name="Bellgard S.E."/>
            <person name="Bellgard M.I."/>
        </authorList>
    </citation>
    <scope>NUCLEOTIDE SEQUENCE</scope>
    <source>
        <tissue evidence="1">Shoot tissue taken approximately 20 cm above the soil surface</tissue>
    </source>
</reference>
<proteinExistence type="predicted"/>